<dbReference type="PANTHER" id="PTHR13362:SF2">
    <property type="entry name" value="SMALL RIBOSOMAL SUBUNIT PROTEIN MS33"/>
    <property type="match status" value="1"/>
</dbReference>
<dbReference type="Pfam" id="PF08293">
    <property type="entry name" value="MRP-S33"/>
    <property type="match status" value="1"/>
</dbReference>
<proteinExistence type="inferred from homology"/>
<keyword evidence="5" id="KW-0687">Ribonucleoprotein</keyword>
<feature type="region of interest" description="Disordered" evidence="7">
    <location>
        <begin position="79"/>
        <end position="108"/>
    </location>
</feature>
<dbReference type="GO" id="GO:0005739">
    <property type="term" value="C:mitochondrion"/>
    <property type="evidence" value="ECO:0007669"/>
    <property type="project" value="UniProtKB-SubCell"/>
</dbReference>
<dbReference type="Proteomes" id="UP000236544">
    <property type="component" value="Unassembled WGS sequence"/>
</dbReference>
<comment type="similarity">
    <text evidence="2">Belongs to the mitochondrion-specific ribosomal protein mS33 family.</text>
</comment>
<accession>A0A0P1KP49</accession>
<evidence type="ECO:0000256" key="4">
    <source>
        <dbReference type="ARBA" id="ARBA00023128"/>
    </source>
</evidence>
<keyword evidence="3" id="KW-0689">Ribosomal protein</keyword>
<feature type="compositionally biased region" description="Basic residues" evidence="7">
    <location>
        <begin position="83"/>
        <end position="92"/>
    </location>
</feature>
<protein>
    <recommendedName>
        <fullName evidence="6">Small ribosomal subunit protein mS33</fullName>
    </recommendedName>
</protein>
<evidence type="ECO:0000256" key="5">
    <source>
        <dbReference type="ARBA" id="ARBA00023274"/>
    </source>
</evidence>
<evidence type="ECO:0000256" key="1">
    <source>
        <dbReference type="ARBA" id="ARBA00004173"/>
    </source>
</evidence>
<sequence>MSIPKSRLLKIANLSAKIFDENFNPTATRTGSKILSKRLKGPSLVGYYGNPDFLKFKHLKTLYPGFNFVDQQEEYRLLMNEARKRRGKGAPAKKKEASKDKSKTKKRK</sequence>
<evidence type="ECO:0000313" key="8">
    <source>
        <dbReference type="EMBL" id="CUS21346.1"/>
    </source>
</evidence>
<gene>
    <name evidence="8" type="ORF">LAQU0_S03e00452g</name>
</gene>
<evidence type="ECO:0000256" key="3">
    <source>
        <dbReference type="ARBA" id="ARBA00022980"/>
    </source>
</evidence>
<dbReference type="AlphaFoldDB" id="A0A0P1KP49"/>
<evidence type="ECO:0000256" key="2">
    <source>
        <dbReference type="ARBA" id="ARBA00008970"/>
    </source>
</evidence>
<dbReference type="EMBL" id="LN890565">
    <property type="protein sequence ID" value="CUS21346.1"/>
    <property type="molecule type" value="Genomic_DNA"/>
</dbReference>
<evidence type="ECO:0000256" key="7">
    <source>
        <dbReference type="SAM" id="MobiDB-lite"/>
    </source>
</evidence>
<organism evidence="8 9">
    <name type="scientific">Lachancea quebecensis</name>
    <dbReference type="NCBI Taxonomy" id="1654605"/>
    <lineage>
        <taxon>Eukaryota</taxon>
        <taxon>Fungi</taxon>
        <taxon>Dikarya</taxon>
        <taxon>Ascomycota</taxon>
        <taxon>Saccharomycotina</taxon>
        <taxon>Saccharomycetes</taxon>
        <taxon>Saccharomycetales</taxon>
        <taxon>Saccharomycetaceae</taxon>
        <taxon>Lachancea</taxon>
    </lineage>
</organism>
<keyword evidence="9" id="KW-1185">Reference proteome</keyword>
<dbReference type="PANTHER" id="PTHR13362">
    <property type="entry name" value="MITOCHONDRIAL RIBOSOMAL PROTEIN S33"/>
    <property type="match status" value="1"/>
</dbReference>
<dbReference type="GO" id="GO:1990904">
    <property type="term" value="C:ribonucleoprotein complex"/>
    <property type="evidence" value="ECO:0007669"/>
    <property type="project" value="UniProtKB-KW"/>
</dbReference>
<evidence type="ECO:0000256" key="6">
    <source>
        <dbReference type="ARBA" id="ARBA00035132"/>
    </source>
</evidence>
<dbReference type="GO" id="GO:0005840">
    <property type="term" value="C:ribosome"/>
    <property type="evidence" value="ECO:0007669"/>
    <property type="project" value="UniProtKB-KW"/>
</dbReference>
<comment type="subcellular location">
    <subcellularLocation>
        <location evidence="1">Mitochondrion</location>
    </subcellularLocation>
</comment>
<dbReference type="InterPro" id="IPR013219">
    <property type="entry name" value="Ribosomal_mS33"/>
</dbReference>
<name>A0A0P1KP49_9SACH</name>
<reference evidence="9" key="1">
    <citation type="submission" date="2015-10" db="EMBL/GenBank/DDBJ databases">
        <authorList>
            <person name="Devillers H."/>
        </authorList>
    </citation>
    <scope>NUCLEOTIDE SEQUENCE [LARGE SCALE GENOMIC DNA]</scope>
</reference>
<keyword evidence="4" id="KW-0496">Mitochondrion</keyword>
<dbReference type="OrthoDB" id="2257454at2759"/>
<evidence type="ECO:0000313" key="9">
    <source>
        <dbReference type="Proteomes" id="UP000236544"/>
    </source>
</evidence>